<dbReference type="GO" id="GO:0005829">
    <property type="term" value="C:cytosol"/>
    <property type="evidence" value="ECO:0007669"/>
    <property type="project" value="TreeGrafter"/>
</dbReference>
<dbReference type="HAMAP" id="MF_00037">
    <property type="entry name" value="MurB"/>
    <property type="match status" value="1"/>
</dbReference>
<evidence type="ECO:0000313" key="20">
    <source>
        <dbReference type="Proteomes" id="UP000482800"/>
    </source>
</evidence>
<keyword evidence="9 17" id="KW-0274">FAD</keyword>
<comment type="subcellular location">
    <subcellularLocation>
        <location evidence="3 17">Cytoplasm</location>
    </subcellularLocation>
</comment>
<name>A0A6V8KF57_9ACTN</name>
<feature type="active site" evidence="17">
    <location>
        <position position="169"/>
    </location>
</feature>
<dbReference type="InterPro" id="IPR036635">
    <property type="entry name" value="MurB_C_sf"/>
</dbReference>
<dbReference type="AlphaFoldDB" id="A0A6V8KF57"/>
<evidence type="ECO:0000256" key="9">
    <source>
        <dbReference type="ARBA" id="ARBA00022827"/>
    </source>
</evidence>
<dbReference type="GO" id="GO:0008360">
    <property type="term" value="P:regulation of cell shape"/>
    <property type="evidence" value="ECO:0007669"/>
    <property type="project" value="UniProtKB-KW"/>
</dbReference>
<protein>
    <recommendedName>
        <fullName evidence="17">UDP-N-acetylenolpyruvoylglucosamine reductase</fullName>
        <ecNumber evidence="17">1.3.1.98</ecNumber>
    </recommendedName>
    <alternativeName>
        <fullName evidence="17">UDP-N-acetylmuramate dehydrogenase</fullName>
    </alternativeName>
</protein>
<keyword evidence="14 17" id="KW-0131">Cell cycle</keyword>
<gene>
    <name evidence="17 19" type="primary">murB</name>
    <name evidence="19" type="ORF">Phou_045170</name>
</gene>
<dbReference type="Gene3D" id="3.30.465.10">
    <property type="match status" value="1"/>
</dbReference>
<evidence type="ECO:0000256" key="5">
    <source>
        <dbReference type="ARBA" id="ARBA00010485"/>
    </source>
</evidence>
<dbReference type="InterPro" id="IPR016167">
    <property type="entry name" value="FAD-bd_PCMH_sub1"/>
</dbReference>
<reference evidence="19 20" key="2">
    <citation type="submission" date="2020-03" db="EMBL/GenBank/DDBJ databases">
        <authorList>
            <person name="Ichikawa N."/>
            <person name="Kimura A."/>
            <person name="Kitahashi Y."/>
            <person name="Uohara A."/>
        </authorList>
    </citation>
    <scope>NUCLEOTIDE SEQUENCE [LARGE SCALE GENOMIC DNA]</scope>
    <source>
        <strain evidence="19 20">NBRC 108639</strain>
    </source>
</reference>
<proteinExistence type="inferred from homology"/>
<comment type="function">
    <text evidence="2 17">Cell wall formation.</text>
</comment>
<evidence type="ECO:0000256" key="14">
    <source>
        <dbReference type="ARBA" id="ARBA00023306"/>
    </source>
</evidence>
<dbReference type="PANTHER" id="PTHR21071:SF4">
    <property type="entry name" value="UDP-N-ACETYLENOLPYRUVOYLGLUCOSAMINE REDUCTASE"/>
    <property type="match status" value="1"/>
</dbReference>
<evidence type="ECO:0000256" key="16">
    <source>
        <dbReference type="ARBA" id="ARBA00048914"/>
    </source>
</evidence>
<keyword evidence="6 17" id="KW-0963">Cytoplasm</keyword>
<dbReference type="InterPro" id="IPR016169">
    <property type="entry name" value="FAD-bd_PCMH_sub2"/>
</dbReference>
<dbReference type="InterPro" id="IPR011601">
    <property type="entry name" value="MurB_C"/>
</dbReference>
<keyword evidence="15 17" id="KW-0961">Cell wall biogenesis/degradation</keyword>
<dbReference type="GO" id="GO:0008762">
    <property type="term" value="F:UDP-N-acetylmuramate dehydrogenase activity"/>
    <property type="evidence" value="ECO:0007669"/>
    <property type="project" value="UniProtKB-UniRule"/>
</dbReference>
<dbReference type="InterPro" id="IPR003170">
    <property type="entry name" value="MurB"/>
</dbReference>
<comment type="cofactor">
    <cofactor evidence="1 17">
        <name>FAD</name>
        <dbReference type="ChEBI" id="CHEBI:57692"/>
    </cofactor>
</comment>
<accession>A0A6V8KF57</accession>
<dbReference type="PANTHER" id="PTHR21071">
    <property type="entry name" value="UDP-N-ACETYLENOLPYRUVOYLGLUCOSAMINE REDUCTASE"/>
    <property type="match status" value="1"/>
</dbReference>
<evidence type="ECO:0000256" key="10">
    <source>
        <dbReference type="ARBA" id="ARBA00022857"/>
    </source>
</evidence>
<evidence type="ECO:0000256" key="15">
    <source>
        <dbReference type="ARBA" id="ARBA00023316"/>
    </source>
</evidence>
<dbReference type="Proteomes" id="UP000482800">
    <property type="component" value="Unassembled WGS sequence"/>
</dbReference>
<dbReference type="GO" id="GO:0051301">
    <property type="term" value="P:cell division"/>
    <property type="evidence" value="ECO:0007669"/>
    <property type="project" value="UniProtKB-KW"/>
</dbReference>
<comment type="similarity">
    <text evidence="5 17">Belongs to the MurB family.</text>
</comment>
<dbReference type="NCBIfam" id="NF010478">
    <property type="entry name" value="PRK13903.1"/>
    <property type="match status" value="1"/>
</dbReference>
<dbReference type="Pfam" id="PF01565">
    <property type="entry name" value="FAD_binding_4"/>
    <property type="match status" value="1"/>
</dbReference>
<sequence>MPDVSAELPTAAQPTVPDSLSAYTTLGLGGPAQRVLIATNADELAQSPANSFILAGGSNVVVGDGGYPGTVVLVRSVGVTVREVEADTVTVTVEAGEPWDRVVAQAVEAGWSGIECLSGVPGSAGATPIQNVGAYGQEVAETITAVRALDRTTGERLVMTPEECRFAYRTSVFKHSDRWVVLSVDFRLARSPESAPVRYAELARALGVEIGHRVPLADARAAVLELRAGKGMVLDQADPDTRSVGSFFTNPVLEAAAYTALRERAAGLGEPPSWPSPEGVVKVSAAWLIDKAGFTKGYGPGPVSISTKHTLALTHRGGGSTADLLGLAREIRDGVKNRFGVTLHPEPVLVNCEL</sequence>
<comment type="catalytic activity">
    <reaction evidence="16 17">
        <text>UDP-N-acetyl-alpha-D-muramate + NADP(+) = UDP-N-acetyl-3-O-(1-carboxyvinyl)-alpha-D-glucosamine + NADPH + H(+)</text>
        <dbReference type="Rhea" id="RHEA:12248"/>
        <dbReference type="ChEBI" id="CHEBI:15378"/>
        <dbReference type="ChEBI" id="CHEBI:57783"/>
        <dbReference type="ChEBI" id="CHEBI:58349"/>
        <dbReference type="ChEBI" id="CHEBI:68483"/>
        <dbReference type="ChEBI" id="CHEBI:70757"/>
        <dbReference type="EC" id="1.3.1.98"/>
    </reaction>
</comment>
<dbReference type="InterPro" id="IPR006094">
    <property type="entry name" value="Oxid_FAD_bind_N"/>
</dbReference>
<reference evidence="19 20" key="1">
    <citation type="submission" date="2020-03" db="EMBL/GenBank/DDBJ databases">
        <title>Whole genome shotgun sequence of Phytohabitans houttuyneae NBRC 108639.</title>
        <authorList>
            <person name="Komaki H."/>
            <person name="Tamura T."/>
        </authorList>
    </citation>
    <scope>NUCLEOTIDE SEQUENCE [LARGE SCALE GENOMIC DNA]</scope>
    <source>
        <strain evidence="19 20">NBRC 108639</strain>
    </source>
</reference>
<comment type="pathway">
    <text evidence="4 17">Cell wall biogenesis; peptidoglycan biosynthesis.</text>
</comment>
<evidence type="ECO:0000256" key="7">
    <source>
        <dbReference type="ARBA" id="ARBA00022618"/>
    </source>
</evidence>
<keyword evidence="12 17" id="KW-0573">Peptidoglycan synthesis</keyword>
<keyword evidence="11 17" id="KW-0133">Cell shape</keyword>
<organism evidence="19 20">
    <name type="scientific">Phytohabitans houttuyneae</name>
    <dbReference type="NCBI Taxonomy" id="1076126"/>
    <lineage>
        <taxon>Bacteria</taxon>
        <taxon>Bacillati</taxon>
        <taxon>Actinomycetota</taxon>
        <taxon>Actinomycetes</taxon>
        <taxon>Micromonosporales</taxon>
        <taxon>Micromonosporaceae</taxon>
    </lineage>
</organism>
<keyword evidence="8 17" id="KW-0285">Flavoprotein</keyword>
<evidence type="ECO:0000256" key="2">
    <source>
        <dbReference type="ARBA" id="ARBA00003921"/>
    </source>
</evidence>
<dbReference type="Gene3D" id="3.90.78.10">
    <property type="entry name" value="UDP-N-acetylenolpyruvoylglucosamine reductase, C-terminal domain"/>
    <property type="match status" value="1"/>
</dbReference>
<evidence type="ECO:0000259" key="18">
    <source>
        <dbReference type="PROSITE" id="PS51387"/>
    </source>
</evidence>
<keyword evidence="7 17" id="KW-0132">Cell division</keyword>
<evidence type="ECO:0000256" key="12">
    <source>
        <dbReference type="ARBA" id="ARBA00022984"/>
    </source>
</evidence>
<dbReference type="Pfam" id="PF02873">
    <property type="entry name" value="MurB_C"/>
    <property type="match status" value="1"/>
</dbReference>
<evidence type="ECO:0000256" key="3">
    <source>
        <dbReference type="ARBA" id="ARBA00004496"/>
    </source>
</evidence>
<evidence type="ECO:0000256" key="13">
    <source>
        <dbReference type="ARBA" id="ARBA00023002"/>
    </source>
</evidence>
<dbReference type="Gene3D" id="3.30.43.10">
    <property type="entry name" value="Uridine Diphospho-n-acetylenolpyruvylglucosamine Reductase, domain 2"/>
    <property type="match status" value="1"/>
</dbReference>
<feature type="active site" description="Proton donor" evidence="17">
    <location>
        <position position="246"/>
    </location>
</feature>
<dbReference type="GO" id="GO:0009252">
    <property type="term" value="P:peptidoglycan biosynthetic process"/>
    <property type="evidence" value="ECO:0007669"/>
    <property type="project" value="UniProtKB-UniRule"/>
</dbReference>
<feature type="active site" evidence="17">
    <location>
        <position position="346"/>
    </location>
</feature>
<keyword evidence="10 17" id="KW-0521">NADP</keyword>
<evidence type="ECO:0000256" key="17">
    <source>
        <dbReference type="HAMAP-Rule" id="MF_00037"/>
    </source>
</evidence>
<dbReference type="PROSITE" id="PS51387">
    <property type="entry name" value="FAD_PCMH"/>
    <property type="match status" value="1"/>
</dbReference>
<evidence type="ECO:0000256" key="8">
    <source>
        <dbReference type="ARBA" id="ARBA00022630"/>
    </source>
</evidence>
<dbReference type="GO" id="GO:0071949">
    <property type="term" value="F:FAD binding"/>
    <property type="evidence" value="ECO:0007669"/>
    <property type="project" value="InterPro"/>
</dbReference>
<dbReference type="UniPathway" id="UPA00219"/>
<dbReference type="EC" id="1.3.1.98" evidence="17"/>
<evidence type="ECO:0000256" key="6">
    <source>
        <dbReference type="ARBA" id="ARBA00022490"/>
    </source>
</evidence>
<evidence type="ECO:0000313" key="19">
    <source>
        <dbReference type="EMBL" id="GFJ80337.1"/>
    </source>
</evidence>
<feature type="domain" description="FAD-binding PCMH-type" evidence="18">
    <location>
        <begin position="28"/>
        <end position="191"/>
    </location>
</feature>
<dbReference type="InterPro" id="IPR016166">
    <property type="entry name" value="FAD-bd_PCMH"/>
</dbReference>
<comment type="caution">
    <text evidence="19">The sequence shown here is derived from an EMBL/GenBank/DDBJ whole genome shotgun (WGS) entry which is preliminary data.</text>
</comment>
<keyword evidence="13 17" id="KW-0560">Oxidoreductase</keyword>
<dbReference type="InterPro" id="IPR036318">
    <property type="entry name" value="FAD-bd_PCMH-like_sf"/>
</dbReference>
<dbReference type="GO" id="GO:0071555">
    <property type="term" value="P:cell wall organization"/>
    <property type="evidence" value="ECO:0007669"/>
    <property type="project" value="UniProtKB-KW"/>
</dbReference>
<dbReference type="EMBL" id="BLPF01000001">
    <property type="protein sequence ID" value="GFJ80337.1"/>
    <property type="molecule type" value="Genomic_DNA"/>
</dbReference>
<dbReference type="SUPFAM" id="SSF56176">
    <property type="entry name" value="FAD-binding/transporter-associated domain-like"/>
    <property type="match status" value="1"/>
</dbReference>
<evidence type="ECO:0000256" key="11">
    <source>
        <dbReference type="ARBA" id="ARBA00022960"/>
    </source>
</evidence>
<evidence type="ECO:0000256" key="1">
    <source>
        <dbReference type="ARBA" id="ARBA00001974"/>
    </source>
</evidence>
<dbReference type="SUPFAM" id="SSF56194">
    <property type="entry name" value="Uridine diphospho-N-Acetylenolpyruvylglucosamine reductase, MurB, C-terminal domain"/>
    <property type="match status" value="1"/>
</dbReference>
<evidence type="ECO:0000256" key="4">
    <source>
        <dbReference type="ARBA" id="ARBA00004752"/>
    </source>
</evidence>
<keyword evidence="20" id="KW-1185">Reference proteome</keyword>